<dbReference type="InterPro" id="IPR039374">
    <property type="entry name" value="SIP_fam"/>
</dbReference>
<dbReference type="OrthoDB" id="9814826at2"/>
<dbReference type="InterPro" id="IPR039261">
    <property type="entry name" value="FNR_nucleotide-bd"/>
</dbReference>
<protein>
    <submittedName>
        <fullName evidence="3">Siderophore-interacting protein</fullName>
    </submittedName>
</protein>
<dbReference type="InterPro" id="IPR014543">
    <property type="entry name" value="UCP028291"/>
</dbReference>
<dbReference type="InterPro" id="IPR013113">
    <property type="entry name" value="SIP_FAD-bd"/>
</dbReference>
<dbReference type="PANTHER" id="PTHR30157">
    <property type="entry name" value="FERRIC REDUCTASE, NADPH-DEPENDENT"/>
    <property type="match status" value="1"/>
</dbReference>
<gene>
    <name evidence="3" type="ORF">CEG14_12975</name>
</gene>
<evidence type="ECO:0000313" key="4">
    <source>
        <dbReference type="Proteomes" id="UP000217005"/>
    </source>
</evidence>
<evidence type="ECO:0000256" key="1">
    <source>
        <dbReference type="ARBA" id="ARBA00035644"/>
    </source>
</evidence>
<comment type="similarity">
    <text evidence="1">Belongs to the SIP oxidoreductase family.</text>
</comment>
<dbReference type="EMBL" id="NEVL01000003">
    <property type="protein sequence ID" value="OZI35950.1"/>
    <property type="molecule type" value="Genomic_DNA"/>
</dbReference>
<dbReference type="Pfam" id="PF04954">
    <property type="entry name" value="SIP"/>
    <property type="match status" value="1"/>
</dbReference>
<dbReference type="InterPro" id="IPR017938">
    <property type="entry name" value="Riboflavin_synthase-like_b-brl"/>
</dbReference>
<dbReference type="PANTHER" id="PTHR30157:SF0">
    <property type="entry name" value="NADPH-DEPENDENT FERRIC-CHELATE REDUCTASE"/>
    <property type="match status" value="1"/>
</dbReference>
<feature type="domain" description="FAD-binding FR-type" evidence="2">
    <location>
        <begin position="110"/>
        <end position="233"/>
    </location>
</feature>
<dbReference type="GO" id="GO:0016491">
    <property type="term" value="F:oxidoreductase activity"/>
    <property type="evidence" value="ECO:0007669"/>
    <property type="project" value="InterPro"/>
</dbReference>
<dbReference type="Gene3D" id="2.40.30.10">
    <property type="entry name" value="Translation factors"/>
    <property type="match status" value="1"/>
</dbReference>
<sequence>MPDPIPGPCRATATIAFARVADYLEPILASIATHDMRITPEGASWRVEAVFGRAWLQPQPGALTLRVETADAVSLNRMKHALAGPIGFIAASEKLEIRWVGDAAGLVPLDDLRVLRVVQVSALTPRLRRIVLQGEDLGHLDRPDQMHCRLIFAARGEAAPVWPMLDDDGRVAWPGGKMPTRVYTLRAVDPARGQVTIDFALHAAAGPATAWAEAACPGDAVAVVGPAAGGPIAASFHVLFGDETGLPGIARMLESLAPDARGHAFIEVQDEGEILALSAPPGIALQWLLRGAAPAGTTTLLQQAVRGVAWPRALAEVFVWGGCEYRAFRDIHRFLKQEVGLDRARQVLYSHWHRTLSEEQIIEIGGAAYLPE</sequence>
<organism evidence="3 4">
    <name type="scientific">Bordetella genomosp. 1</name>
    <dbReference type="NCBI Taxonomy" id="1395607"/>
    <lineage>
        <taxon>Bacteria</taxon>
        <taxon>Pseudomonadati</taxon>
        <taxon>Pseudomonadota</taxon>
        <taxon>Betaproteobacteria</taxon>
        <taxon>Burkholderiales</taxon>
        <taxon>Alcaligenaceae</taxon>
        <taxon>Bordetella</taxon>
    </lineage>
</organism>
<accession>A0A261SGL4</accession>
<dbReference type="SUPFAM" id="SSF63380">
    <property type="entry name" value="Riboflavin synthase domain-like"/>
    <property type="match status" value="1"/>
</dbReference>
<evidence type="ECO:0000259" key="2">
    <source>
        <dbReference type="PROSITE" id="PS51384"/>
    </source>
</evidence>
<dbReference type="RefSeq" id="WP_094826758.1">
    <property type="nucleotide sequence ID" value="NZ_NEVL01000003.1"/>
</dbReference>
<dbReference type="Pfam" id="PF09981">
    <property type="entry name" value="DUF2218"/>
    <property type="match status" value="1"/>
</dbReference>
<dbReference type="InterPro" id="IPR017927">
    <property type="entry name" value="FAD-bd_FR_type"/>
</dbReference>
<dbReference type="Gene3D" id="3.40.50.80">
    <property type="entry name" value="Nucleotide-binding domain of ferredoxin-NADP reductase (FNR) module"/>
    <property type="match status" value="1"/>
</dbReference>
<dbReference type="Pfam" id="PF08021">
    <property type="entry name" value="FAD_binding_9"/>
    <property type="match status" value="1"/>
</dbReference>
<reference evidence="3 4" key="1">
    <citation type="submission" date="2017-05" db="EMBL/GenBank/DDBJ databases">
        <title>Complete and WGS of Bordetella genogroups.</title>
        <authorList>
            <person name="Spilker T."/>
            <person name="LiPuma J."/>
        </authorList>
    </citation>
    <scope>NUCLEOTIDE SEQUENCE [LARGE SCALE GENOMIC DNA]</scope>
    <source>
        <strain evidence="3 4">AU17610</strain>
    </source>
</reference>
<dbReference type="PROSITE" id="PS51384">
    <property type="entry name" value="FAD_FR"/>
    <property type="match status" value="1"/>
</dbReference>
<dbReference type="AlphaFoldDB" id="A0A261SGL4"/>
<dbReference type="CDD" id="cd06193">
    <property type="entry name" value="siderophore_interacting"/>
    <property type="match status" value="1"/>
</dbReference>
<name>A0A261SGL4_9BORD</name>
<dbReference type="InterPro" id="IPR007037">
    <property type="entry name" value="SIP_rossman_dom"/>
</dbReference>
<proteinExistence type="inferred from homology"/>
<evidence type="ECO:0000313" key="3">
    <source>
        <dbReference type="EMBL" id="OZI35950.1"/>
    </source>
</evidence>
<comment type="caution">
    <text evidence="3">The sequence shown here is derived from an EMBL/GenBank/DDBJ whole genome shotgun (WGS) entry which is preliminary data.</text>
</comment>
<dbReference type="Proteomes" id="UP000217005">
    <property type="component" value="Unassembled WGS sequence"/>
</dbReference>
<dbReference type="Gene3D" id="3.30.310.50">
    <property type="entry name" value="Alpha-D-phosphohexomutase, C-terminal domain"/>
    <property type="match status" value="1"/>
</dbReference>